<proteinExistence type="predicted"/>
<protein>
    <recommendedName>
        <fullName evidence="3">DUF4332 domain-containing protein</fullName>
    </recommendedName>
</protein>
<organism evidence="1 2">
    <name type="scientific">Leptothoe kymatousa TAU-MAC 1615</name>
    <dbReference type="NCBI Taxonomy" id="2364775"/>
    <lineage>
        <taxon>Bacteria</taxon>
        <taxon>Bacillati</taxon>
        <taxon>Cyanobacteriota</taxon>
        <taxon>Cyanophyceae</taxon>
        <taxon>Nodosilineales</taxon>
        <taxon>Cymatolegaceae</taxon>
        <taxon>Leptothoe</taxon>
        <taxon>Leptothoe kymatousa</taxon>
    </lineage>
</organism>
<gene>
    <name evidence="1" type="ORF">IXB28_12195</name>
</gene>
<evidence type="ECO:0000313" key="2">
    <source>
        <dbReference type="Proteomes" id="UP001196661"/>
    </source>
</evidence>
<accession>A0ABS5Y556</accession>
<evidence type="ECO:0008006" key="3">
    <source>
        <dbReference type="Google" id="ProtNLM"/>
    </source>
</evidence>
<comment type="caution">
    <text evidence="1">The sequence shown here is derived from an EMBL/GenBank/DDBJ whole genome shotgun (WGS) entry which is preliminary data.</text>
</comment>
<keyword evidence="2" id="KW-1185">Reference proteome</keyword>
<name>A0ABS5Y556_9CYAN</name>
<evidence type="ECO:0000313" key="1">
    <source>
        <dbReference type="EMBL" id="MBT9312972.1"/>
    </source>
</evidence>
<dbReference type="RefSeq" id="WP_215618871.1">
    <property type="nucleotide sequence ID" value="NZ_JADOER010000011.1"/>
</dbReference>
<dbReference type="EMBL" id="JADOER010000011">
    <property type="protein sequence ID" value="MBT9312972.1"/>
    <property type="molecule type" value="Genomic_DNA"/>
</dbReference>
<dbReference type="Proteomes" id="UP001196661">
    <property type="component" value="Unassembled WGS sequence"/>
</dbReference>
<reference evidence="1 2" key="1">
    <citation type="journal article" date="2021" name="Mar. Drugs">
        <title>Genome Reduction and Secondary Metabolism of the Marine Sponge-Associated Cyanobacterium Leptothoe.</title>
        <authorList>
            <person name="Konstantinou D."/>
            <person name="Popin R.V."/>
            <person name="Fewer D.P."/>
            <person name="Sivonen K."/>
            <person name="Gkelis S."/>
        </authorList>
    </citation>
    <scope>NUCLEOTIDE SEQUENCE [LARGE SCALE GENOMIC DNA]</scope>
    <source>
        <strain evidence="1 2">TAU-MAC 1615</strain>
    </source>
</reference>
<sequence length="331" mass="36500">MTDSSHRKHQAKTNGLDLDDLTLVEGIGKVKHLWLQGIGIHTLQELAAAIAQDLQRQLDTQGHVAQLSEVERWIAQAQVLLTSAGMATTSGQKDAADLNEHDELVAPLNQSPELWQTVAAFTVEFQARIDDNEHVQYRTLVRHVATDEEESWAGLGSADLQAWLRTQVSEHIPPASIGGNHPPMNADVIDPENIDHLVIPIIEELYLLQPAATGAAMGLHKPNKLFPAPLEGNRPFSVALQFGIQPQDALDQLTQVLSYNVECYARSIKSGDIIPLGETPKTRLYPQDSSYTAYLPTTRLKKGLYRLQVFLNLEGAQALPTFLEVPILQVV</sequence>